<dbReference type="AlphaFoldDB" id="A0A4Y2MFL9"/>
<organism evidence="2 3">
    <name type="scientific">Araneus ventricosus</name>
    <name type="common">Orbweaver spider</name>
    <name type="synonym">Epeira ventricosa</name>
    <dbReference type="NCBI Taxonomy" id="182803"/>
    <lineage>
        <taxon>Eukaryota</taxon>
        <taxon>Metazoa</taxon>
        <taxon>Ecdysozoa</taxon>
        <taxon>Arthropoda</taxon>
        <taxon>Chelicerata</taxon>
        <taxon>Arachnida</taxon>
        <taxon>Araneae</taxon>
        <taxon>Araneomorphae</taxon>
        <taxon>Entelegynae</taxon>
        <taxon>Araneoidea</taxon>
        <taxon>Araneidae</taxon>
        <taxon>Araneus</taxon>
    </lineage>
</organism>
<dbReference type="Proteomes" id="UP000499080">
    <property type="component" value="Unassembled WGS sequence"/>
</dbReference>
<evidence type="ECO:0000313" key="3">
    <source>
        <dbReference type="Proteomes" id="UP000499080"/>
    </source>
</evidence>
<gene>
    <name evidence="2" type="ORF">AVEN_142852_1</name>
</gene>
<reference evidence="2 3" key="1">
    <citation type="journal article" date="2019" name="Sci. Rep.">
        <title>Orb-weaving spider Araneus ventricosus genome elucidates the spidroin gene catalogue.</title>
        <authorList>
            <person name="Kono N."/>
            <person name="Nakamura H."/>
            <person name="Ohtoshi R."/>
            <person name="Moran D.A.P."/>
            <person name="Shinohara A."/>
            <person name="Yoshida Y."/>
            <person name="Fujiwara M."/>
            <person name="Mori M."/>
            <person name="Tomita M."/>
            <person name="Arakawa K."/>
        </authorList>
    </citation>
    <scope>NUCLEOTIDE SEQUENCE [LARGE SCALE GENOMIC DNA]</scope>
</reference>
<keyword evidence="3" id="KW-1185">Reference proteome</keyword>
<evidence type="ECO:0000256" key="1">
    <source>
        <dbReference type="SAM" id="MobiDB-lite"/>
    </source>
</evidence>
<name>A0A4Y2MFL9_ARAVE</name>
<evidence type="ECO:0000313" key="2">
    <source>
        <dbReference type="EMBL" id="GBN25928.1"/>
    </source>
</evidence>
<dbReference type="EMBL" id="BGPR01007310">
    <property type="protein sequence ID" value="GBN25928.1"/>
    <property type="molecule type" value="Genomic_DNA"/>
</dbReference>
<sequence>MGNRSRPPTAYRKIGARTVNGRYMCGNVASSQNSGNAKNNQDPEDEDIDCEWIEDERLNDFYLYNNHRVSSTQRIVSSSKAGVRIARFPPCIIPAAA</sequence>
<feature type="compositionally biased region" description="Polar residues" evidence="1">
    <location>
        <begin position="28"/>
        <end position="40"/>
    </location>
</feature>
<protein>
    <submittedName>
        <fullName evidence="2">Uncharacterized protein</fullName>
    </submittedName>
</protein>
<feature type="region of interest" description="Disordered" evidence="1">
    <location>
        <begin position="27"/>
        <end position="46"/>
    </location>
</feature>
<comment type="caution">
    <text evidence="2">The sequence shown here is derived from an EMBL/GenBank/DDBJ whole genome shotgun (WGS) entry which is preliminary data.</text>
</comment>
<accession>A0A4Y2MFL9</accession>
<proteinExistence type="predicted"/>